<comment type="similarity">
    <text evidence="2">Belongs to the DoxX family.</text>
</comment>
<evidence type="ECO:0008006" key="10">
    <source>
        <dbReference type="Google" id="ProtNLM"/>
    </source>
</evidence>
<keyword evidence="6 7" id="KW-0472">Membrane</keyword>
<accession>A0ABN2RJD5</accession>
<proteinExistence type="inferred from homology"/>
<name>A0ABN2RJD5_9ACTN</name>
<comment type="caution">
    <text evidence="8">The sequence shown here is derived from an EMBL/GenBank/DDBJ whole genome shotgun (WGS) entry which is preliminary data.</text>
</comment>
<reference evidence="8 9" key="1">
    <citation type="journal article" date="2019" name="Int. J. Syst. Evol. Microbiol.">
        <title>The Global Catalogue of Microorganisms (GCM) 10K type strain sequencing project: providing services to taxonomists for standard genome sequencing and annotation.</title>
        <authorList>
            <consortium name="The Broad Institute Genomics Platform"/>
            <consortium name="The Broad Institute Genome Sequencing Center for Infectious Disease"/>
            <person name="Wu L."/>
            <person name="Ma J."/>
        </authorList>
    </citation>
    <scope>NUCLEOTIDE SEQUENCE [LARGE SCALE GENOMIC DNA]</scope>
    <source>
        <strain evidence="8 9">JCM 15309</strain>
    </source>
</reference>
<dbReference type="RefSeq" id="WP_344046780.1">
    <property type="nucleotide sequence ID" value="NZ_BAAAPB010000004.1"/>
</dbReference>
<dbReference type="Proteomes" id="UP001500571">
    <property type="component" value="Unassembled WGS sequence"/>
</dbReference>
<feature type="transmembrane region" description="Helical" evidence="7">
    <location>
        <begin position="59"/>
        <end position="84"/>
    </location>
</feature>
<dbReference type="InterPro" id="IPR032808">
    <property type="entry name" value="DoxX"/>
</dbReference>
<dbReference type="Pfam" id="PF07681">
    <property type="entry name" value="DoxX"/>
    <property type="match status" value="1"/>
</dbReference>
<evidence type="ECO:0000256" key="1">
    <source>
        <dbReference type="ARBA" id="ARBA00004651"/>
    </source>
</evidence>
<comment type="subcellular location">
    <subcellularLocation>
        <location evidence="1">Cell membrane</location>
        <topology evidence="1">Multi-pass membrane protein</topology>
    </subcellularLocation>
</comment>
<evidence type="ECO:0000256" key="7">
    <source>
        <dbReference type="SAM" id="Phobius"/>
    </source>
</evidence>
<feature type="transmembrane region" description="Helical" evidence="7">
    <location>
        <begin position="136"/>
        <end position="157"/>
    </location>
</feature>
<feature type="transmembrane region" description="Helical" evidence="7">
    <location>
        <begin position="96"/>
        <end position="116"/>
    </location>
</feature>
<evidence type="ECO:0000256" key="3">
    <source>
        <dbReference type="ARBA" id="ARBA00022475"/>
    </source>
</evidence>
<keyword evidence="9" id="KW-1185">Reference proteome</keyword>
<sequence>MDLDLGLLLLRVALGPMLFLHGWNKVYGGGGLTGTAGWFEGLGLRPGWLHARLAAGTELTAGVLMSLGLLTGIAATAFVGLMLVATLTDHRGKGYFVFKGGWEYTVLVATVAVGLAATGPGEWSLDHLLGLDLAGLAWAAVAAVGGSVAAAALLGVARRPIAAQQQ</sequence>
<keyword evidence="4 7" id="KW-0812">Transmembrane</keyword>
<organism evidence="8 9">
    <name type="scientific">Nocardioides panacihumi</name>
    <dbReference type="NCBI Taxonomy" id="400774"/>
    <lineage>
        <taxon>Bacteria</taxon>
        <taxon>Bacillati</taxon>
        <taxon>Actinomycetota</taxon>
        <taxon>Actinomycetes</taxon>
        <taxon>Propionibacteriales</taxon>
        <taxon>Nocardioidaceae</taxon>
        <taxon>Nocardioides</taxon>
    </lineage>
</organism>
<evidence type="ECO:0000313" key="9">
    <source>
        <dbReference type="Proteomes" id="UP001500571"/>
    </source>
</evidence>
<protein>
    <recommendedName>
        <fullName evidence="10">DoxX family protein</fullName>
    </recommendedName>
</protein>
<dbReference type="EMBL" id="BAAAPB010000004">
    <property type="protein sequence ID" value="GAA1970190.1"/>
    <property type="molecule type" value="Genomic_DNA"/>
</dbReference>
<dbReference type="PANTHER" id="PTHR33452">
    <property type="entry name" value="OXIDOREDUCTASE CATD-RELATED"/>
    <property type="match status" value="1"/>
</dbReference>
<evidence type="ECO:0000313" key="8">
    <source>
        <dbReference type="EMBL" id="GAA1970190.1"/>
    </source>
</evidence>
<evidence type="ECO:0000256" key="6">
    <source>
        <dbReference type="ARBA" id="ARBA00023136"/>
    </source>
</evidence>
<evidence type="ECO:0000256" key="4">
    <source>
        <dbReference type="ARBA" id="ARBA00022692"/>
    </source>
</evidence>
<gene>
    <name evidence="8" type="ORF">GCM10009798_33640</name>
</gene>
<keyword evidence="5 7" id="KW-1133">Transmembrane helix</keyword>
<keyword evidence="3" id="KW-1003">Cell membrane</keyword>
<dbReference type="PANTHER" id="PTHR33452:SF1">
    <property type="entry name" value="INNER MEMBRANE PROTEIN YPHA-RELATED"/>
    <property type="match status" value="1"/>
</dbReference>
<evidence type="ECO:0000256" key="2">
    <source>
        <dbReference type="ARBA" id="ARBA00006679"/>
    </source>
</evidence>
<dbReference type="InterPro" id="IPR051907">
    <property type="entry name" value="DoxX-like_oxidoreductase"/>
</dbReference>
<evidence type="ECO:0000256" key="5">
    <source>
        <dbReference type="ARBA" id="ARBA00022989"/>
    </source>
</evidence>